<name>A0ABW3DEV0_9BACL</name>
<keyword evidence="5 13" id="KW-0812">Transmembrane</keyword>
<keyword evidence="7 13" id="KW-1133">Transmembrane helix</keyword>
<evidence type="ECO:0000256" key="3">
    <source>
        <dbReference type="ARBA" id="ARBA00022475"/>
    </source>
</evidence>
<gene>
    <name evidence="13 16" type="primary">atpF</name>
    <name evidence="16" type="ORF">ACFQ03_22290</name>
</gene>
<dbReference type="InterPro" id="IPR050059">
    <property type="entry name" value="ATP_synthase_B_chain"/>
</dbReference>
<keyword evidence="2 13" id="KW-0813">Transport</keyword>
<keyword evidence="6 13" id="KW-0375">Hydrogen ion transport</keyword>
<dbReference type="RefSeq" id="WP_379291057.1">
    <property type="nucleotide sequence ID" value="NZ_JBHTIU010000091.1"/>
</dbReference>
<keyword evidence="15" id="KW-0175">Coiled coil</keyword>
<comment type="caution">
    <text evidence="16">The sequence shown here is derived from an EMBL/GenBank/DDBJ whole genome shotgun (WGS) entry which is preliminary data.</text>
</comment>
<comment type="subcellular location">
    <subcellularLocation>
        <location evidence="13">Cell membrane</location>
        <topology evidence="13">Single-pass membrane protein</topology>
    </subcellularLocation>
    <subcellularLocation>
        <location evidence="12">Endomembrane system</location>
        <topology evidence="12">Single-pass membrane protein</topology>
    </subcellularLocation>
</comment>
<keyword evidence="9 13" id="KW-0472">Membrane</keyword>
<evidence type="ECO:0000256" key="11">
    <source>
        <dbReference type="ARBA" id="ARBA00025198"/>
    </source>
</evidence>
<reference evidence="17" key="1">
    <citation type="journal article" date="2019" name="Int. J. Syst. Evol. Microbiol.">
        <title>The Global Catalogue of Microorganisms (GCM) 10K type strain sequencing project: providing services to taxonomists for standard genome sequencing and annotation.</title>
        <authorList>
            <consortium name="The Broad Institute Genomics Platform"/>
            <consortium name="The Broad Institute Genome Sequencing Center for Infectious Disease"/>
            <person name="Wu L."/>
            <person name="Ma J."/>
        </authorList>
    </citation>
    <scope>NUCLEOTIDE SEQUENCE [LARGE SCALE GENOMIC DNA]</scope>
    <source>
        <strain evidence="17">CCUG 57263</strain>
    </source>
</reference>
<evidence type="ECO:0000256" key="1">
    <source>
        <dbReference type="ARBA" id="ARBA00005513"/>
    </source>
</evidence>
<comment type="function">
    <text evidence="11 13">F(1)F(0) ATP synthase produces ATP from ADP in the presence of a proton or sodium gradient. F-type ATPases consist of two structural domains, F(1) containing the extramembraneous catalytic core and F(0) containing the membrane proton channel, linked together by a central stalk and a peripheral stalk. During catalysis, ATP synthesis in the catalytic domain of F(1) is coupled via a rotary mechanism of the central stalk subunits to proton translocation.</text>
</comment>
<evidence type="ECO:0000256" key="9">
    <source>
        <dbReference type="ARBA" id="ARBA00023136"/>
    </source>
</evidence>
<dbReference type="InterPro" id="IPR005864">
    <property type="entry name" value="ATP_synth_F0_bsu_bac"/>
</dbReference>
<evidence type="ECO:0000313" key="17">
    <source>
        <dbReference type="Proteomes" id="UP001597120"/>
    </source>
</evidence>
<dbReference type="CDD" id="cd06503">
    <property type="entry name" value="ATP-synt_Fo_b"/>
    <property type="match status" value="1"/>
</dbReference>
<evidence type="ECO:0000256" key="12">
    <source>
        <dbReference type="ARBA" id="ARBA00037847"/>
    </source>
</evidence>
<evidence type="ECO:0000256" key="15">
    <source>
        <dbReference type="SAM" id="Coils"/>
    </source>
</evidence>
<comment type="subunit">
    <text evidence="13">F-type ATPases have 2 components, F(1) - the catalytic core - and F(0) - the membrane proton channel. F(1) has five subunits: alpha(3), beta(3), gamma(1), delta(1), epsilon(1). F(0) has three main subunits: a(1), b(2) and c(10-14). The alpha and beta chains form an alternating ring which encloses part of the gamma chain. F(1) is attached to F(0) by a central stalk formed by the gamma and epsilon chains, while a peripheral stalk is formed by the delta and b chains.</text>
</comment>
<dbReference type="Pfam" id="PF00430">
    <property type="entry name" value="ATP-synt_B"/>
    <property type="match status" value="1"/>
</dbReference>
<protein>
    <recommendedName>
        <fullName evidence="13">ATP synthase subunit b</fullName>
    </recommendedName>
    <alternativeName>
        <fullName evidence="13">ATP synthase F(0) sector subunit b</fullName>
    </alternativeName>
    <alternativeName>
        <fullName evidence="13">ATPase subunit I</fullName>
    </alternativeName>
    <alternativeName>
        <fullName evidence="13">F-type ATPase subunit b</fullName>
        <shortName evidence="13">F-ATPase subunit b</shortName>
    </alternativeName>
</protein>
<dbReference type="EMBL" id="JBHTIU010000091">
    <property type="protein sequence ID" value="MFD0871861.1"/>
    <property type="molecule type" value="Genomic_DNA"/>
</dbReference>
<evidence type="ECO:0000256" key="10">
    <source>
        <dbReference type="ARBA" id="ARBA00023310"/>
    </source>
</evidence>
<feature type="coiled-coil region" evidence="15">
    <location>
        <begin position="38"/>
        <end position="105"/>
    </location>
</feature>
<keyword evidence="8 13" id="KW-0406">Ion transport</keyword>
<dbReference type="Proteomes" id="UP001597120">
    <property type="component" value="Unassembled WGS sequence"/>
</dbReference>
<organism evidence="16 17">
    <name type="scientific">Paenibacillus residui</name>
    <dbReference type="NCBI Taxonomy" id="629724"/>
    <lineage>
        <taxon>Bacteria</taxon>
        <taxon>Bacillati</taxon>
        <taxon>Bacillota</taxon>
        <taxon>Bacilli</taxon>
        <taxon>Bacillales</taxon>
        <taxon>Paenibacillaceae</taxon>
        <taxon>Paenibacillus</taxon>
    </lineage>
</organism>
<evidence type="ECO:0000256" key="5">
    <source>
        <dbReference type="ARBA" id="ARBA00022692"/>
    </source>
</evidence>
<dbReference type="Gene3D" id="1.20.5.620">
    <property type="entry name" value="F1F0 ATP synthase subunit B, membrane domain"/>
    <property type="match status" value="1"/>
</dbReference>
<evidence type="ECO:0000256" key="4">
    <source>
        <dbReference type="ARBA" id="ARBA00022547"/>
    </source>
</evidence>
<proteinExistence type="inferred from homology"/>
<keyword evidence="10 13" id="KW-0066">ATP synthesis</keyword>
<evidence type="ECO:0000256" key="14">
    <source>
        <dbReference type="RuleBase" id="RU003848"/>
    </source>
</evidence>
<comment type="function">
    <text evidence="13">Component of the F(0) channel, it forms part of the peripheral stalk, linking F(1) to F(0).</text>
</comment>
<dbReference type="NCBIfam" id="TIGR01144">
    <property type="entry name" value="ATP_synt_b"/>
    <property type="match status" value="1"/>
</dbReference>
<feature type="transmembrane region" description="Helical" evidence="13">
    <location>
        <begin position="12"/>
        <end position="32"/>
    </location>
</feature>
<keyword evidence="4 13" id="KW-0138">CF(0)</keyword>
<evidence type="ECO:0000256" key="8">
    <source>
        <dbReference type="ARBA" id="ARBA00023065"/>
    </source>
</evidence>
<evidence type="ECO:0000256" key="7">
    <source>
        <dbReference type="ARBA" id="ARBA00022989"/>
    </source>
</evidence>
<evidence type="ECO:0000256" key="2">
    <source>
        <dbReference type="ARBA" id="ARBA00022448"/>
    </source>
</evidence>
<dbReference type="HAMAP" id="MF_01398">
    <property type="entry name" value="ATP_synth_b_bprime"/>
    <property type="match status" value="1"/>
</dbReference>
<dbReference type="PANTHER" id="PTHR33445:SF1">
    <property type="entry name" value="ATP SYNTHASE SUBUNIT B"/>
    <property type="match status" value="1"/>
</dbReference>
<evidence type="ECO:0000256" key="6">
    <source>
        <dbReference type="ARBA" id="ARBA00022781"/>
    </source>
</evidence>
<dbReference type="PANTHER" id="PTHR33445">
    <property type="entry name" value="ATP SYNTHASE SUBUNIT B', CHLOROPLASTIC"/>
    <property type="match status" value="1"/>
</dbReference>
<evidence type="ECO:0000313" key="16">
    <source>
        <dbReference type="EMBL" id="MFD0871861.1"/>
    </source>
</evidence>
<keyword evidence="3 13" id="KW-1003">Cell membrane</keyword>
<dbReference type="InterPro" id="IPR028987">
    <property type="entry name" value="ATP_synth_B-like_membr_sf"/>
</dbReference>
<keyword evidence="17" id="KW-1185">Reference proteome</keyword>
<comment type="similarity">
    <text evidence="1 13 14">Belongs to the ATPase B chain family.</text>
</comment>
<dbReference type="SUPFAM" id="SSF81573">
    <property type="entry name" value="F1F0 ATP synthase subunit B, membrane domain"/>
    <property type="match status" value="1"/>
</dbReference>
<evidence type="ECO:0000256" key="13">
    <source>
        <dbReference type="HAMAP-Rule" id="MF_01398"/>
    </source>
</evidence>
<dbReference type="InterPro" id="IPR002146">
    <property type="entry name" value="ATP_synth_b/b'su_bac/chlpt"/>
</dbReference>
<sequence length="161" mass="18554">MSFHWESTVFAIIAFLILYWLLNKFAFGPLFGMMEKRREMIQSQIQSAESNRQEAEKLITEQRQAIQEARKEAHEIIEQARQMSVKQAEEIVQAARDESNRIKEEAIKDIANEKDKAVAALRSQVSAMAVMIASKIIEKQIDEKSQQQLIDQYLKEVGGKL</sequence>
<accession>A0ABW3DEV0</accession>